<dbReference type="InterPro" id="IPR002293">
    <property type="entry name" value="AA/rel_permease1"/>
</dbReference>
<feature type="transmembrane region" description="Helical" evidence="6">
    <location>
        <begin position="274"/>
        <end position="299"/>
    </location>
</feature>
<feature type="transmembrane region" description="Helical" evidence="6">
    <location>
        <begin position="30"/>
        <end position="51"/>
    </location>
</feature>
<dbReference type="Proteomes" id="UP000639338">
    <property type="component" value="Unassembled WGS sequence"/>
</dbReference>
<name>A0A835CWB7_APHGI</name>
<evidence type="ECO:0000256" key="3">
    <source>
        <dbReference type="ARBA" id="ARBA00022989"/>
    </source>
</evidence>
<dbReference type="PIRSF" id="PIRSF006060">
    <property type="entry name" value="AA_transporter"/>
    <property type="match status" value="1"/>
</dbReference>
<evidence type="ECO:0000313" key="9">
    <source>
        <dbReference type="Proteomes" id="UP000639338"/>
    </source>
</evidence>
<keyword evidence="2 6" id="KW-0812">Transmembrane</keyword>
<feature type="transmembrane region" description="Helical" evidence="6">
    <location>
        <begin position="555"/>
        <end position="574"/>
    </location>
</feature>
<dbReference type="FunFam" id="1.20.1740.10:FF:000010">
    <property type="entry name" value="probable cationic amino acid transporter"/>
    <property type="match status" value="1"/>
</dbReference>
<dbReference type="Gene3D" id="1.20.1740.10">
    <property type="entry name" value="Amino acid/polyamine transporter I"/>
    <property type="match status" value="2"/>
</dbReference>
<feature type="transmembrane region" description="Helical" evidence="6">
    <location>
        <begin position="161"/>
        <end position="178"/>
    </location>
</feature>
<dbReference type="GO" id="GO:0061459">
    <property type="term" value="F:L-arginine transmembrane transporter activity"/>
    <property type="evidence" value="ECO:0007669"/>
    <property type="project" value="TreeGrafter"/>
</dbReference>
<dbReference type="EMBL" id="JACMRX010000001">
    <property type="protein sequence ID" value="KAF7996228.1"/>
    <property type="molecule type" value="Genomic_DNA"/>
</dbReference>
<accession>A0A835CWB7</accession>
<feature type="transmembrane region" description="Helical" evidence="6">
    <location>
        <begin position="527"/>
        <end position="549"/>
    </location>
</feature>
<feature type="region of interest" description="Disordered" evidence="5">
    <location>
        <begin position="1"/>
        <end position="20"/>
    </location>
</feature>
<keyword evidence="4 6" id="KW-0472">Membrane</keyword>
<feature type="transmembrane region" description="Helical" evidence="6">
    <location>
        <begin position="495"/>
        <end position="515"/>
    </location>
</feature>
<feature type="transmembrane region" description="Helical" evidence="6">
    <location>
        <begin position="57"/>
        <end position="81"/>
    </location>
</feature>
<dbReference type="OrthoDB" id="3900342at2759"/>
<keyword evidence="9" id="KW-1185">Reference proteome</keyword>
<evidence type="ECO:0000256" key="4">
    <source>
        <dbReference type="ARBA" id="ARBA00023136"/>
    </source>
</evidence>
<feature type="transmembrane region" description="Helical" evidence="6">
    <location>
        <begin position="370"/>
        <end position="387"/>
    </location>
</feature>
<dbReference type="Pfam" id="PF13906">
    <property type="entry name" value="AA_permease_C"/>
    <property type="match status" value="1"/>
</dbReference>
<keyword evidence="3 6" id="KW-1133">Transmembrane helix</keyword>
<feature type="transmembrane region" description="Helical" evidence="6">
    <location>
        <begin position="393"/>
        <end position="414"/>
    </location>
</feature>
<feature type="transmembrane region" description="Helical" evidence="6">
    <location>
        <begin position="93"/>
        <end position="114"/>
    </location>
</feature>
<organism evidence="8 9">
    <name type="scientific">Aphidius gifuensis</name>
    <name type="common">Parasitoid wasp</name>
    <dbReference type="NCBI Taxonomy" id="684658"/>
    <lineage>
        <taxon>Eukaryota</taxon>
        <taxon>Metazoa</taxon>
        <taxon>Ecdysozoa</taxon>
        <taxon>Arthropoda</taxon>
        <taxon>Hexapoda</taxon>
        <taxon>Insecta</taxon>
        <taxon>Pterygota</taxon>
        <taxon>Neoptera</taxon>
        <taxon>Endopterygota</taxon>
        <taxon>Hymenoptera</taxon>
        <taxon>Apocrita</taxon>
        <taxon>Ichneumonoidea</taxon>
        <taxon>Braconidae</taxon>
        <taxon>Aphidiinae</taxon>
        <taxon>Aphidius</taxon>
    </lineage>
</organism>
<dbReference type="PANTHER" id="PTHR43243:SF95">
    <property type="entry name" value="LD37241P"/>
    <property type="match status" value="1"/>
</dbReference>
<evidence type="ECO:0000256" key="6">
    <source>
        <dbReference type="SAM" id="Phobius"/>
    </source>
</evidence>
<feature type="transmembrane region" description="Helical" evidence="6">
    <location>
        <begin position="190"/>
        <end position="211"/>
    </location>
</feature>
<dbReference type="PANTHER" id="PTHR43243">
    <property type="entry name" value="INNER MEMBRANE TRANSPORTER YGJI-RELATED"/>
    <property type="match status" value="1"/>
</dbReference>
<protein>
    <recommendedName>
        <fullName evidence="7">Cationic amino acid transporter C-terminal domain-containing protein</fullName>
    </recommendedName>
</protein>
<dbReference type="GO" id="GO:0005886">
    <property type="term" value="C:plasma membrane"/>
    <property type="evidence" value="ECO:0007669"/>
    <property type="project" value="TreeGrafter"/>
</dbReference>
<reference evidence="8 9" key="1">
    <citation type="submission" date="2020-08" db="EMBL/GenBank/DDBJ databases">
        <title>Aphidius gifuensis genome sequencing and assembly.</title>
        <authorList>
            <person name="Du Z."/>
        </authorList>
    </citation>
    <scope>NUCLEOTIDE SEQUENCE [LARGE SCALE GENOMIC DNA]</scope>
    <source>
        <strain evidence="8">YNYX2018</strain>
        <tissue evidence="8">Adults</tissue>
    </source>
</reference>
<dbReference type="AlphaFoldDB" id="A0A835CWB7"/>
<feature type="transmembrane region" description="Helical" evidence="6">
    <location>
        <begin position="461"/>
        <end position="483"/>
    </location>
</feature>
<evidence type="ECO:0000259" key="7">
    <source>
        <dbReference type="Pfam" id="PF13906"/>
    </source>
</evidence>
<proteinExistence type="predicted"/>
<dbReference type="GO" id="GO:0097638">
    <property type="term" value="P:L-arginine import across plasma membrane"/>
    <property type="evidence" value="ECO:0007669"/>
    <property type="project" value="TreeGrafter"/>
</dbReference>
<dbReference type="GO" id="GO:0000064">
    <property type="term" value="F:L-ornithine transmembrane transporter activity"/>
    <property type="evidence" value="ECO:0007669"/>
    <property type="project" value="TreeGrafter"/>
</dbReference>
<evidence type="ECO:0000256" key="1">
    <source>
        <dbReference type="ARBA" id="ARBA00004141"/>
    </source>
</evidence>
<comment type="caution">
    <text evidence="8">The sequence shown here is derived from an EMBL/GenBank/DDBJ whole genome shotgun (WGS) entry which is preliminary data.</text>
</comment>
<feature type="domain" description="Cationic amino acid transporter C-terminal" evidence="7">
    <location>
        <begin position="527"/>
        <end position="577"/>
    </location>
</feature>
<gene>
    <name evidence="8" type="ORF">HCN44_001860</name>
</gene>
<dbReference type="InterPro" id="IPR029485">
    <property type="entry name" value="CAT_C"/>
</dbReference>
<comment type="subcellular location">
    <subcellularLocation>
        <location evidence="1">Membrane</location>
        <topology evidence="1">Multi-pass membrane protein</topology>
    </subcellularLocation>
</comment>
<feature type="compositionally biased region" description="Basic and acidic residues" evidence="5">
    <location>
        <begin position="11"/>
        <end position="20"/>
    </location>
</feature>
<dbReference type="GO" id="GO:0015189">
    <property type="term" value="F:L-lysine transmembrane transporter activity"/>
    <property type="evidence" value="ECO:0007669"/>
    <property type="project" value="TreeGrafter"/>
</dbReference>
<evidence type="ECO:0000256" key="2">
    <source>
        <dbReference type="ARBA" id="ARBA00022692"/>
    </source>
</evidence>
<evidence type="ECO:0000313" key="8">
    <source>
        <dbReference type="EMBL" id="KAF7996228.1"/>
    </source>
</evidence>
<sequence length="589" mass="65430">MKRKLWQSISRRRDDHTDESKNQMARVMGIFDLTALGVGATLGLGIYILAAEVAKNHAGPAVCISFLIAAIASALSGICYAEFASRVPKSGSAYIYSYVTVGEFIAFIIGWNLVFEYIIGTASVAKGLSKYIDSLSNNSIHEYQKSIVSFEFKNFAKYPDFFALLIVIILTVFLCIGVKESNYLNLIFGAINLTTIIIVIIAGAFNANIKYWQISPNKVTEINVNVGNGGFVPFEISGIISGAAQSFFGFIGFDAIASCSEESKNPKKNVPRAIIISLIIIFISYMSIAIVLTLMWPYYLQNPDSAFPHVFKQVKMPEIGIIVNIGGLVAMIPSLIGALFPASRILNAMANDGLIFKCFTSINKNTQTPIFATIISGIVTGIMTMIFDLEQLVSMASIGSLLAYSIVAMSVLFLRYQNHDNNKVVILNSNDDKNKPTTRDYLMQFFNLSKQKSPTDVTCKIASWTIFIFTIFSFIFAIMRNIIFSYRDDNYYCKIIGYIGLSTIGILLIILIIIIGRQPTAKVDIIFRVPCVPLIPCLSIFVNTLLMVYLNKMTWIRFVIWMTLGIAIYILYGMKNSLQGKRDMQKNSS</sequence>
<dbReference type="Pfam" id="PF13520">
    <property type="entry name" value="AA_permease_2"/>
    <property type="match status" value="1"/>
</dbReference>
<feature type="transmembrane region" description="Helical" evidence="6">
    <location>
        <begin position="319"/>
        <end position="340"/>
    </location>
</feature>
<feature type="transmembrane region" description="Helical" evidence="6">
    <location>
        <begin position="231"/>
        <end position="253"/>
    </location>
</feature>
<evidence type="ECO:0000256" key="5">
    <source>
        <dbReference type="SAM" id="MobiDB-lite"/>
    </source>
</evidence>